<feature type="transmembrane region" description="Helical" evidence="19">
    <location>
        <begin position="340"/>
        <end position="364"/>
    </location>
</feature>
<evidence type="ECO:0000256" key="5">
    <source>
        <dbReference type="ARBA" id="ARBA00008216"/>
    </source>
</evidence>
<evidence type="ECO:0000256" key="18">
    <source>
        <dbReference type="SAM" id="MobiDB-lite"/>
    </source>
</evidence>
<feature type="compositionally biased region" description="Low complexity" evidence="18">
    <location>
        <begin position="243"/>
        <end position="254"/>
    </location>
</feature>
<evidence type="ECO:0000313" key="22">
    <source>
        <dbReference type="Proteomes" id="UP000749559"/>
    </source>
</evidence>
<evidence type="ECO:0000256" key="19">
    <source>
        <dbReference type="SAM" id="Phobius"/>
    </source>
</evidence>
<dbReference type="GO" id="GO:0008083">
    <property type="term" value="F:growth factor activity"/>
    <property type="evidence" value="ECO:0007669"/>
    <property type="project" value="UniProtKB-KW"/>
</dbReference>
<comment type="caution">
    <text evidence="17">Lacks conserved residue(s) required for the propagation of feature annotation.</text>
</comment>
<comment type="similarity">
    <text evidence="5">Belongs to the neuregulin family.</text>
</comment>
<dbReference type="FunFam" id="2.60.40.10:FF:000345">
    <property type="entry name" value="Muscle M-line assembly protein unc-89"/>
    <property type="match status" value="1"/>
</dbReference>
<dbReference type="InterPro" id="IPR003598">
    <property type="entry name" value="Ig_sub2"/>
</dbReference>
<dbReference type="GO" id="GO:0035556">
    <property type="term" value="P:intracellular signal transduction"/>
    <property type="evidence" value="ECO:0007669"/>
    <property type="project" value="TreeGrafter"/>
</dbReference>
<dbReference type="PANTHER" id="PTHR11100:SF12">
    <property type="entry name" value="PROTEIN VEIN"/>
    <property type="match status" value="1"/>
</dbReference>
<organism evidence="21 22">
    <name type="scientific">Owenia fusiformis</name>
    <name type="common">Polychaete worm</name>
    <dbReference type="NCBI Taxonomy" id="6347"/>
    <lineage>
        <taxon>Eukaryota</taxon>
        <taxon>Metazoa</taxon>
        <taxon>Spiralia</taxon>
        <taxon>Lophotrochozoa</taxon>
        <taxon>Annelida</taxon>
        <taxon>Polychaeta</taxon>
        <taxon>Sedentaria</taxon>
        <taxon>Canalipalpata</taxon>
        <taxon>Sabellida</taxon>
        <taxon>Oweniida</taxon>
        <taxon>Oweniidae</taxon>
        <taxon>Owenia</taxon>
    </lineage>
</organism>
<evidence type="ECO:0000256" key="15">
    <source>
        <dbReference type="ARBA" id="ARBA00023157"/>
    </source>
</evidence>
<evidence type="ECO:0000256" key="14">
    <source>
        <dbReference type="ARBA" id="ARBA00023136"/>
    </source>
</evidence>
<proteinExistence type="inferred from homology"/>
<dbReference type="EMBL" id="CAIIXF020000009">
    <property type="protein sequence ID" value="CAH1793873.1"/>
    <property type="molecule type" value="Genomic_DNA"/>
</dbReference>
<dbReference type="Gene3D" id="2.60.40.10">
    <property type="entry name" value="Immunoglobulins"/>
    <property type="match status" value="1"/>
</dbReference>
<evidence type="ECO:0000256" key="8">
    <source>
        <dbReference type="ARBA" id="ARBA00022525"/>
    </source>
</evidence>
<keyword evidence="16" id="KW-0393">Immunoglobulin domain</keyword>
<keyword evidence="15 17" id="KW-1015">Disulfide bond</keyword>
<evidence type="ECO:0000256" key="1">
    <source>
        <dbReference type="ARBA" id="ARBA00004251"/>
    </source>
</evidence>
<accession>A0A8J1Y6Y0</accession>
<feature type="disulfide bond" evidence="17">
    <location>
        <begin position="305"/>
        <end position="314"/>
    </location>
</feature>
<evidence type="ECO:0000256" key="17">
    <source>
        <dbReference type="PROSITE-ProRule" id="PRU00076"/>
    </source>
</evidence>
<dbReference type="Gene3D" id="2.10.25.10">
    <property type="entry name" value="Laminin"/>
    <property type="match status" value="1"/>
</dbReference>
<keyword evidence="9 17" id="KW-0245">EGF-like domain</keyword>
<evidence type="ECO:0000256" key="13">
    <source>
        <dbReference type="ARBA" id="ARBA00023030"/>
    </source>
</evidence>
<evidence type="ECO:0000256" key="7">
    <source>
        <dbReference type="ARBA" id="ARBA00022490"/>
    </source>
</evidence>
<dbReference type="GO" id="GO:0048513">
    <property type="term" value="P:animal organ development"/>
    <property type="evidence" value="ECO:0007669"/>
    <property type="project" value="TreeGrafter"/>
</dbReference>
<dbReference type="GO" id="GO:0005886">
    <property type="term" value="C:plasma membrane"/>
    <property type="evidence" value="ECO:0007669"/>
    <property type="project" value="UniProtKB-SubCell"/>
</dbReference>
<evidence type="ECO:0000256" key="10">
    <source>
        <dbReference type="ARBA" id="ARBA00022692"/>
    </source>
</evidence>
<evidence type="ECO:0000256" key="20">
    <source>
        <dbReference type="SAM" id="SignalP"/>
    </source>
</evidence>
<sequence length="686" mass="76082">MEYTLIIYTVLGLLITVNLGQGSTCDTDLKDVGSKAIFSQIVVESKILKKVLSDASEGSLAKYTAVVSLKKFYKGSIKNTKGKKPKSIKLNEFISKDSEDCLAEIDSTKTYILFLNSTDKQQHFITSSKPVTSDKKTLKLIRGILKKKPSPPKVTQLKPATFEAGKRLQLKCKIRGNPPPTVIWTKDGVTIKKKKGVSIKTNKKGSRLRIRKAKESDAGDYGCTATNVLGQFTQSAEIMVTPKPGTATKAPTKPWNSGKLTTAATVSPTTSSRHYEECEGEMRNYCLNNGTCGYLPKLKREFCMCPLNYTGKRCDVFSPPIPSIGPIMPPGKEAAEKDRVITISAIIVGAVVIIGLCVLAYFLARRRKKQYYQRKQVEAATKKRENENNFTNASYRPIVPQVNDVIVRSQPKPVTLSIMTQTEPEMFGNHSNHLAESDSQFYQTPPPLGQQRRQFTPPGDVPKENERPRGAASVMKRPRLPAISSPTSNNNKYIVPVAVESDQEGSKRNSPSQLSRTESSQGDPHPHKVAPAPQSVNINIDDDEPVHSDYENNMPSDTDPEPELTRLESSNEEGIKKGGAESSTEDSSDTDSSDSETGVESQLLPHNHQGISLQNPHTEDPHSNPHSHATSNNLSWEHVPSSFFTDHEQYTANPYARETDIIDNRYTELPTQPNHRQTNNVRDYHY</sequence>
<evidence type="ECO:0000256" key="9">
    <source>
        <dbReference type="ARBA" id="ARBA00022536"/>
    </source>
</evidence>
<keyword evidence="11" id="KW-0677">Repeat</keyword>
<name>A0A8J1Y6Y0_OWEFU</name>
<dbReference type="InterPro" id="IPR013098">
    <property type="entry name" value="Ig_I-set"/>
</dbReference>
<keyword evidence="7" id="KW-0963">Cytoplasm</keyword>
<dbReference type="Pfam" id="PF07679">
    <property type="entry name" value="I-set"/>
    <property type="match status" value="1"/>
</dbReference>
<keyword evidence="12 19" id="KW-1133">Transmembrane helix</keyword>
<feature type="disulfide bond" evidence="17">
    <location>
        <begin position="286"/>
        <end position="303"/>
    </location>
</feature>
<dbReference type="InterPro" id="IPR007110">
    <property type="entry name" value="Ig-like_dom"/>
</dbReference>
<dbReference type="InterPro" id="IPR040180">
    <property type="entry name" value="Neuregulin"/>
</dbReference>
<feature type="compositionally biased region" description="Polar residues" evidence="18">
    <location>
        <begin position="669"/>
        <end position="686"/>
    </location>
</feature>
<dbReference type="InterPro" id="IPR036179">
    <property type="entry name" value="Ig-like_dom_sf"/>
</dbReference>
<dbReference type="SUPFAM" id="SSF48726">
    <property type="entry name" value="Immunoglobulin"/>
    <property type="match status" value="1"/>
</dbReference>
<keyword evidence="8" id="KW-0964">Secreted</keyword>
<feature type="compositionally biased region" description="Polar residues" evidence="18">
    <location>
        <begin position="508"/>
        <end position="522"/>
    </location>
</feature>
<dbReference type="AlphaFoldDB" id="A0A8J1Y6Y0"/>
<dbReference type="SMART" id="SM00408">
    <property type="entry name" value="IGc2"/>
    <property type="match status" value="1"/>
</dbReference>
<dbReference type="InterPro" id="IPR000742">
    <property type="entry name" value="EGF"/>
</dbReference>
<reference evidence="21" key="1">
    <citation type="submission" date="2022-03" db="EMBL/GenBank/DDBJ databases">
        <authorList>
            <person name="Martin C."/>
        </authorList>
    </citation>
    <scope>NUCLEOTIDE SEQUENCE</scope>
</reference>
<dbReference type="OrthoDB" id="6124476at2759"/>
<keyword evidence="13" id="KW-0339">Growth factor</keyword>
<comment type="caution">
    <text evidence="21">The sequence shown here is derived from an EMBL/GenBank/DDBJ whole genome shotgun (WGS) entry which is preliminary data.</text>
</comment>
<feature type="compositionally biased region" description="Polar residues" evidence="18">
    <location>
        <begin position="624"/>
        <end position="634"/>
    </location>
</feature>
<dbReference type="PANTHER" id="PTHR11100">
    <property type="entry name" value="HEREGULIN-NEUREGULIN FAMILY MEMBER"/>
    <property type="match status" value="1"/>
</dbReference>
<dbReference type="GO" id="GO:0005615">
    <property type="term" value="C:extracellular space"/>
    <property type="evidence" value="ECO:0007669"/>
    <property type="project" value="TreeGrafter"/>
</dbReference>
<evidence type="ECO:0000256" key="16">
    <source>
        <dbReference type="ARBA" id="ARBA00023319"/>
    </source>
</evidence>
<dbReference type="Proteomes" id="UP000749559">
    <property type="component" value="Unassembled WGS sequence"/>
</dbReference>
<keyword evidence="14 19" id="KW-0472">Membrane</keyword>
<evidence type="ECO:0000256" key="4">
    <source>
        <dbReference type="ARBA" id="ARBA00006692"/>
    </source>
</evidence>
<keyword evidence="22" id="KW-1185">Reference proteome</keyword>
<feature type="signal peptide" evidence="20">
    <location>
        <begin position="1"/>
        <end position="22"/>
    </location>
</feature>
<dbReference type="InterPro" id="IPR003599">
    <property type="entry name" value="Ig_sub"/>
</dbReference>
<protein>
    <submittedName>
        <fullName evidence="21">Uncharacterized protein</fullName>
    </submittedName>
</protein>
<dbReference type="PROSITE" id="PS50026">
    <property type="entry name" value="EGF_3"/>
    <property type="match status" value="1"/>
</dbReference>
<keyword evidence="6" id="KW-1003">Cell membrane</keyword>
<feature type="region of interest" description="Disordered" evidence="18">
    <location>
        <begin position="665"/>
        <end position="686"/>
    </location>
</feature>
<evidence type="ECO:0000256" key="12">
    <source>
        <dbReference type="ARBA" id="ARBA00022989"/>
    </source>
</evidence>
<feature type="chain" id="PRO_5043456520" evidence="20">
    <location>
        <begin position="23"/>
        <end position="686"/>
    </location>
</feature>
<dbReference type="PROSITE" id="PS00022">
    <property type="entry name" value="EGF_1"/>
    <property type="match status" value="1"/>
</dbReference>
<dbReference type="GO" id="GO:0030017">
    <property type="term" value="C:sarcomere"/>
    <property type="evidence" value="ECO:0007669"/>
    <property type="project" value="UniProtKB-ARBA"/>
</dbReference>
<feature type="region of interest" description="Disordered" evidence="18">
    <location>
        <begin position="437"/>
        <end position="634"/>
    </location>
</feature>
<keyword evidence="20" id="KW-0732">Signal</keyword>
<evidence type="ECO:0000313" key="21">
    <source>
        <dbReference type="EMBL" id="CAH1793873.1"/>
    </source>
</evidence>
<dbReference type="SUPFAM" id="SSF57196">
    <property type="entry name" value="EGF/Laminin"/>
    <property type="match status" value="1"/>
</dbReference>
<dbReference type="PROSITE" id="PS50835">
    <property type="entry name" value="IG_LIKE"/>
    <property type="match status" value="1"/>
</dbReference>
<feature type="region of interest" description="Disordered" evidence="18">
    <location>
        <begin position="243"/>
        <end position="263"/>
    </location>
</feature>
<gene>
    <name evidence="21" type="ORF">OFUS_LOCUS18666</name>
</gene>
<evidence type="ECO:0000256" key="11">
    <source>
        <dbReference type="ARBA" id="ARBA00022737"/>
    </source>
</evidence>
<evidence type="ECO:0000256" key="2">
    <source>
        <dbReference type="ARBA" id="ARBA00004496"/>
    </source>
</evidence>
<keyword evidence="10 19" id="KW-0812">Transmembrane</keyword>
<comment type="similarity">
    <text evidence="4">Belongs to the protein kinase superfamily. CAMK Ser/Thr protein kinase family.</text>
</comment>
<feature type="compositionally biased region" description="Acidic residues" evidence="18">
    <location>
        <begin position="583"/>
        <end position="594"/>
    </location>
</feature>
<dbReference type="GO" id="GO:0007399">
    <property type="term" value="P:nervous system development"/>
    <property type="evidence" value="ECO:0007669"/>
    <property type="project" value="InterPro"/>
</dbReference>
<dbReference type="CDD" id="cd00054">
    <property type="entry name" value="EGF_CA"/>
    <property type="match status" value="1"/>
</dbReference>
<dbReference type="SMART" id="SM00409">
    <property type="entry name" value="IG"/>
    <property type="match status" value="1"/>
</dbReference>
<evidence type="ECO:0000256" key="6">
    <source>
        <dbReference type="ARBA" id="ARBA00022475"/>
    </source>
</evidence>
<evidence type="ECO:0000256" key="3">
    <source>
        <dbReference type="ARBA" id="ARBA00004613"/>
    </source>
</evidence>
<dbReference type="InterPro" id="IPR013783">
    <property type="entry name" value="Ig-like_fold"/>
</dbReference>
<comment type="subcellular location">
    <subcellularLocation>
        <location evidence="1">Cell membrane</location>
        <topology evidence="1">Single-pass type I membrane protein</topology>
    </subcellularLocation>
    <subcellularLocation>
        <location evidence="2">Cytoplasm</location>
    </subcellularLocation>
    <subcellularLocation>
        <location evidence="3">Secreted</location>
    </subcellularLocation>
</comment>